<dbReference type="InterPro" id="IPR000209">
    <property type="entry name" value="Peptidase_S8/S53_dom"/>
</dbReference>
<dbReference type="InterPro" id="IPR036852">
    <property type="entry name" value="Peptidase_S8/S53_dom_sf"/>
</dbReference>
<comment type="similarity">
    <text evidence="1 6">Belongs to the peptidase S8 family.</text>
</comment>
<feature type="active site" description="Charge relay system" evidence="5 6">
    <location>
        <position position="496"/>
    </location>
</feature>
<keyword evidence="9" id="KW-1185">Reference proteome</keyword>
<dbReference type="PANTHER" id="PTHR43806">
    <property type="entry name" value="PEPTIDASE S8"/>
    <property type="match status" value="1"/>
</dbReference>
<feature type="domain" description="Peptidase S8/S53" evidence="7">
    <location>
        <begin position="397"/>
        <end position="551"/>
    </location>
</feature>
<dbReference type="Pfam" id="PF00082">
    <property type="entry name" value="Peptidase_S8"/>
    <property type="match status" value="2"/>
</dbReference>
<evidence type="ECO:0000313" key="8">
    <source>
        <dbReference type="EMBL" id="QHQ61187.1"/>
    </source>
</evidence>
<name>A0A6P1TLM3_9FIRM</name>
<dbReference type="GO" id="GO:0004252">
    <property type="term" value="F:serine-type endopeptidase activity"/>
    <property type="evidence" value="ECO:0007669"/>
    <property type="project" value="UniProtKB-UniRule"/>
</dbReference>
<dbReference type="AlphaFoldDB" id="A0A6P1TLM3"/>
<feature type="domain" description="Peptidase S8/S53" evidence="7">
    <location>
        <begin position="96"/>
        <end position="292"/>
    </location>
</feature>
<dbReference type="Proteomes" id="UP000464314">
    <property type="component" value="Chromosome"/>
</dbReference>
<protein>
    <submittedName>
        <fullName evidence="8">S8 family serine peptidase</fullName>
    </submittedName>
</protein>
<keyword evidence="3 6" id="KW-0378">Hydrolase</keyword>
<dbReference type="PANTHER" id="PTHR43806:SF11">
    <property type="entry name" value="CEREVISIN-RELATED"/>
    <property type="match status" value="1"/>
</dbReference>
<dbReference type="PROSITE" id="PS00136">
    <property type="entry name" value="SUBTILASE_ASP"/>
    <property type="match status" value="1"/>
</dbReference>
<evidence type="ECO:0000256" key="4">
    <source>
        <dbReference type="ARBA" id="ARBA00022825"/>
    </source>
</evidence>
<evidence type="ECO:0000256" key="2">
    <source>
        <dbReference type="ARBA" id="ARBA00022670"/>
    </source>
</evidence>
<dbReference type="InterPro" id="IPR015500">
    <property type="entry name" value="Peptidase_S8_subtilisin-rel"/>
</dbReference>
<dbReference type="EMBL" id="CP048000">
    <property type="protein sequence ID" value="QHQ61187.1"/>
    <property type="molecule type" value="Genomic_DNA"/>
</dbReference>
<dbReference type="Gene3D" id="2.60.120.1290">
    <property type="match status" value="1"/>
</dbReference>
<dbReference type="InterPro" id="IPR023827">
    <property type="entry name" value="Peptidase_S8_Asp-AS"/>
</dbReference>
<dbReference type="InterPro" id="IPR034045">
    <property type="entry name" value="Pep_S8_CspA-like"/>
</dbReference>
<feature type="active site" description="Charge relay system" evidence="5 6">
    <location>
        <position position="173"/>
    </location>
</feature>
<keyword evidence="2 6" id="KW-0645">Protease</keyword>
<dbReference type="CDD" id="cd07478">
    <property type="entry name" value="Peptidases_S8_CspA-like"/>
    <property type="match status" value="1"/>
</dbReference>
<dbReference type="RefSeq" id="WP_161838014.1">
    <property type="nucleotide sequence ID" value="NZ_CP048000.1"/>
</dbReference>
<sequence>MDQDCKDRILSEDYADFMIRNGSSLDDIKARLDICYDFINYDNVNVYTPVASVPKNFIHLYGYGAYPNCYGLMDIASVEASGIYRVRNIPNLNLRGHGILIGVVDTGIEYTHSAFRHADGTSRIVSIWDQTIQSDSMPEGFPFGTEYTQEQINAALASNDPLSIVPSTDEDGHGTFLAGIAAGSTSEENNFTGVVPDAELIAVKLKPAKNNLKEFWRIPQNVTCYQKNDLMYGIRYLVETASKLMRPLSLFIGVGTSQGAHDERGALSSYLSALAAQSGIAVVIAGGNEGNRGHHYYGAVKSGSEFDTVELKVGPNEEGFTMEIWGIGPSTFSVDILSPTGEYIPRIPARIAETREIRFIFEKTIINLDYQVVESQSGDELILMRFKLPTEGIWRFRVYSSGNLTVNYHVWLPIQQFITNQTYFVRPDPEYTLTSPGNTDIPIVVTAYDHTNQSLYINSGRGYIRNENIAPSLAAPGVNLIGPGLNNTYITASGTSAAAAHTAGITAMLLEWGILRGNYTHFSTIEIKNLLLRGAKRDPNMTYPNKEWGYGIIDLYNTYESLRSENV</sequence>
<dbReference type="InterPro" id="IPR050131">
    <property type="entry name" value="Peptidase_S8_subtilisin-like"/>
</dbReference>
<evidence type="ECO:0000256" key="5">
    <source>
        <dbReference type="PIRSR" id="PIRSR615500-1"/>
    </source>
</evidence>
<reference evidence="8 9" key="1">
    <citation type="submission" date="2020-01" db="EMBL/GenBank/DDBJ databases">
        <title>Genome analysis of Anaerocolumna sp. CBA3638.</title>
        <authorList>
            <person name="Kim J."/>
            <person name="Roh S.W."/>
        </authorList>
    </citation>
    <scope>NUCLEOTIDE SEQUENCE [LARGE SCALE GENOMIC DNA]</scope>
    <source>
        <strain evidence="8 9">CBA3638</strain>
    </source>
</reference>
<dbReference type="SUPFAM" id="SSF52743">
    <property type="entry name" value="Subtilisin-like"/>
    <property type="match status" value="1"/>
</dbReference>
<proteinExistence type="inferred from homology"/>
<evidence type="ECO:0000313" key="9">
    <source>
        <dbReference type="Proteomes" id="UP000464314"/>
    </source>
</evidence>
<dbReference type="PRINTS" id="PR00723">
    <property type="entry name" value="SUBTILISIN"/>
</dbReference>
<dbReference type="PIRSF" id="PIRSF037894">
    <property type="entry name" value="Subtilisin_rel_CspABC"/>
    <property type="match status" value="1"/>
</dbReference>
<dbReference type="Gene3D" id="3.40.50.200">
    <property type="entry name" value="Peptidase S8/S53 domain"/>
    <property type="match status" value="1"/>
</dbReference>
<feature type="active site" description="Charge relay system" evidence="5 6">
    <location>
        <position position="105"/>
    </location>
</feature>
<organism evidence="8 9">
    <name type="scientific">Anaerocolumna sedimenticola</name>
    <dbReference type="NCBI Taxonomy" id="2696063"/>
    <lineage>
        <taxon>Bacteria</taxon>
        <taxon>Bacillati</taxon>
        <taxon>Bacillota</taxon>
        <taxon>Clostridia</taxon>
        <taxon>Lachnospirales</taxon>
        <taxon>Lachnospiraceae</taxon>
        <taxon>Anaerocolumna</taxon>
    </lineage>
</organism>
<accession>A0A6P1TLM3</accession>
<gene>
    <name evidence="8" type="ORF">Ana3638_10715</name>
</gene>
<evidence type="ECO:0000256" key="3">
    <source>
        <dbReference type="ARBA" id="ARBA00022801"/>
    </source>
</evidence>
<evidence type="ECO:0000259" key="7">
    <source>
        <dbReference type="Pfam" id="PF00082"/>
    </source>
</evidence>
<dbReference type="InterPro" id="IPR017310">
    <property type="entry name" value="Pept_S8A_subtilisin_clostridia"/>
</dbReference>
<dbReference type="KEGG" id="anr:Ana3638_10715"/>
<evidence type="ECO:0000256" key="1">
    <source>
        <dbReference type="ARBA" id="ARBA00011073"/>
    </source>
</evidence>
<dbReference type="GO" id="GO:0006508">
    <property type="term" value="P:proteolysis"/>
    <property type="evidence" value="ECO:0007669"/>
    <property type="project" value="UniProtKB-KW"/>
</dbReference>
<dbReference type="PROSITE" id="PS51892">
    <property type="entry name" value="SUBTILASE"/>
    <property type="match status" value="1"/>
</dbReference>
<keyword evidence="4 6" id="KW-0720">Serine protease</keyword>
<evidence type="ECO:0000256" key="6">
    <source>
        <dbReference type="PROSITE-ProRule" id="PRU01240"/>
    </source>
</evidence>